<protein>
    <submittedName>
        <fullName evidence="1">Uncharacterized protein</fullName>
    </submittedName>
</protein>
<comment type="caution">
    <text evidence="1">The sequence shown here is derived from an EMBL/GenBank/DDBJ whole genome shotgun (WGS) entry which is preliminary data.</text>
</comment>
<accession>A0A396HDU5</accession>
<evidence type="ECO:0000313" key="1">
    <source>
        <dbReference type="EMBL" id="RHN51500.1"/>
    </source>
</evidence>
<dbReference type="EMBL" id="PSQE01000006">
    <property type="protein sequence ID" value="RHN51500.1"/>
    <property type="molecule type" value="Genomic_DNA"/>
</dbReference>
<organism evidence="1 2">
    <name type="scientific">Medicago truncatula</name>
    <name type="common">Barrel medic</name>
    <name type="synonym">Medicago tribuloides</name>
    <dbReference type="NCBI Taxonomy" id="3880"/>
    <lineage>
        <taxon>Eukaryota</taxon>
        <taxon>Viridiplantae</taxon>
        <taxon>Streptophyta</taxon>
        <taxon>Embryophyta</taxon>
        <taxon>Tracheophyta</taxon>
        <taxon>Spermatophyta</taxon>
        <taxon>Magnoliopsida</taxon>
        <taxon>eudicotyledons</taxon>
        <taxon>Gunneridae</taxon>
        <taxon>Pentapetalae</taxon>
        <taxon>rosids</taxon>
        <taxon>fabids</taxon>
        <taxon>Fabales</taxon>
        <taxon>Fabaceae</taxon>
        <taxon>Papilionoideae</taxon>
        <taxon>50 kb inversion clade</taxon>
        <taxon>NPAAA clade</taxon>
        <taxon>Hologalegina</taxon>
        <taxon>IRL clade</taxon>
        <taxon>Trifolieae</taxon>
        <taxon>Medicago</taxon>
    </lineage>
</organism>
<dbReference type="Gramene" id="rna35946">
    <property type="protein sequence ID" value="RHN51500.1"/>
    <property type="gene ID" value="gene35946"/>
</dbReference>
<gene>
    <name evidence="1" type="ORF">MtrunA17_Chr6g0469291</name>
</gene>
<reference evidence="2" key="1">
    <citation type="journal article" date="2018" name="Nat. Plants">
        <title>Whole-genome landscape of Medicago truncatula symbiotic genes.</title>
        <authorList>
            <person name="Pecrix Y."/>
            <person name="Staton S.E."/>
            <person name="Sallet E."/>
            <person name="Lelandais-Briere C."/>
            <person name="Moreau S."/>
            <person name="Carrere S."/>
            <person name="Blein T."/>
            <person name="Jardinaud M.F."/>
            <person name="Latrasse D."/>
            <person name="Zouine M."/>
            <person name="Zahm M."/>
            <person name="Kreplak J."/>
            <person name="Mayjonade B."/>
            <person name="Satge C."/>
            <person name="Perez M."/>
            <person name="Cauet S."/>
            <person name="Marande W."/>
            <person name="Chantry-Darmon C."/>
            <person name="Lopez-Roques C."/>
            <person name="Bouchez O."/>
            <person name="Berard A."/>
            <person name="Debelle F."/>
            <person name="Munos S."/>
            <person name="Bendahmane A."/>
            <person name="Berges H."/>
            <person name="Niebel A."/>
            <person name="Buitink J."/>
            <person name="Frugier F."/>
            <person name="Benhamed M."/>
            <person name="Crespi M."/>
            <person name="Gouzy J."/>
            <person name="Gamas P."/>
        </authorList>
    </citation>
    <scope>NUCLEOTIDE SEQUENCE [LARGE SCALE GENOMIC DNA]</scope>
    <source>
        <strain evidence="2">cv. Jemalong A17</strain>
    </source>
</reference>
<dbReference type="AlphaFoldDB" id="A0A396HDU5"/>
<name>A0A396HDU5_MEDTR</name>
<proteinExistence type="predicted"/>
<sequence>MKGSKNPRVRQDVSQECKTVEAKQLQLRREDFQFQREAVSLMGDKRLSKWKKC</sequence>
<evidence type="ECO:0000313" key="2">
    <source>
        <dbReference type="Proteomes" id="UP000265566"/>
    </source>
</evidence>
<dbReference type="Proteomes" id="UP000265566">
    <property type="component" value="Chromosome 6"/>
</dbReference>